<dbReference type="SUPFAM" id="SSF50692">
    <property type="entry name" value="ADC-like"/>
    <property type="match status" value="1"/>
</dbReference>
<evidence type="ECO:0000259" key="6">
    <source>
        <dbReference type="Pfam" id="PF00384"/>
    </source>
</evidence>
<comment type="caution">
    <text evidence="9">The sequence shown here is derived from an EMBL/GenBank/DDBJ whole genome shotgun (WGS) entry which is preliminary data.</text>
</comment>
<evidence type="ECO:0000313" key="9">
    <source>
        <dbReference type="EMBL" id="MDJ1650297.1"/>
    </source>
</evidence>
<evidence type="ECO:0000256" key="1">
    <source>
        <dbReference type="ARBA" id="ARBA00001942"/>
    </source>
</evidence>
<dbReference type="Pfam" id="PF00384">
    <property type="entry name" value="Molybdopterin"/>
    <property type="match status" value="1"/>
</dbReference>
<reference evidence="9 10" key="1">
    <citation type="submission" date="2023-05" db="EMBL/GenBank/DDBJ databases">
        <title>Gordonibacter KGMB12511T sp. nov., isolated from faeces of healthy Korean.</title>
        <authorList>
            <person name="Kim H.S."/>
            <person name="Kim J.-S."/>
            <person name="Suh M.K."/>
            <person name="Eom M.K."/>
            <person name="Do H.E."/>
            <person name="Lee J.-S."/>
        </authorList>
    </citation>
    <scope>NUCLEOTIDE SEQUENCE [LARGE SCALE GENOMIC DNA]</scope>
    <source>
        <strain evidence="9 10">KGMB12511</strain>
    </source>
</reference>
<dbReference type="Pfam" id="PF01568">
    <property type="entry name" value="Molydop_binding"/>
    <property type="match status" value="1"/>
</dbReference>
<evidence type="ECO:0000256" key="2">
    <source>
        <dbReference type="ARBA" id="ARBA00010312"/>
    </source>
</evidence>
<comment type="similarity">
    <text evidence="2">Belongs to the prokaryotic molybdopterin-containing oxidoreductase family.</text>
</comment>
<keyword evidence="10" id="KW-1185">Reference proteome</keyword>
<name>A0ABT7DM22_9ACTN</name>
<evidence type="ECO:0000313" key="10">
    <source>
        <dbReference type="Proteomes" id="UP001232750"/>
    </source>
</evidence>
<protein>
    <submittedName>
        <fullName evidence="9">Molybdopterin-dependent oxidoreductase</fullName>
    </submittedName>
</protein>
<keyword evidence="4" id="KW-0479">Metal-binding</keyword>
<dbReference type="InterPro" id="IPR009010">
    <property type="entry name" value="Asp_de-COase-like_dom_sf"/>
</dbReference>
<dbReference type="Gene3D" id="3.40.50.740">
    <property type="match status" value="2"/>
</dbReference>
<dbReference type="PROSITE" id="PS00932">
    <property type="entry name" value="MOLYBDOPTERIN_PROK_3"/>
    <property type="match status" value="1"/>
</dbReference>
<gene>
    <name evidence="9" type="ORF">QNJ86_05760</name>
</gene>
<evidence type="ECO:0000259" key="7">
    <source>
        <dbReference type="Pfam" id="PF01568"/>
    </source>
</evidence>
<dbReference type="Proteomes" id="UP001232750">
    <property type="component" value="Unassembled WGS sequence"/>
</dbReference>
<keyword evidence="3" id="KW-0500">Molybdenum</keyword>
<dbReference type="Pfam" id="PF21423">
    <property type="entry name" value="AhtL-like_1st"/>
    <property type="match status" value="1"/>
</dbReference>
<evidence type="ECO:0000256" key="5">
    <source>
        <dbReference type="ARBA" id="ARBA00023002"/>
    </source>
</evidence>
<dbReference type="InterPro" id="IPR006656">
    <property type="entry name" value="Mopterin_OxRdtase"/>
</dbReference>
<dbReference type="InterPro" id="IPR006655">
    <property type="entry name" value="Mopterin_OxRdtase_prok_CS"/>
</dbReference>
<evidence type="ECO:0000256" key="3">
    <source>
        <dbReference type="ARBA" id="ARBA00022505"/>
    </source>
</evidence>
<dbReference type="PANTHER" id="PTHR43742:SF10">
    <property type="entry name" value="TRIMETHYLAMINE-N-OXIDE REDUCTASE 2"/>
    <property type="match status" value="1"/>
</dbReference>
<accession>A0ABT7DM22</accession>
<dbReference type="InterPro" id="IPR049032">
    <property type="entry name" value="AhtL-like_N"/>
</dbReference>
<sequence>MAKITIADRTTTKSLGFCGFGLSSNAADVDVKDGKIVRIRPVHFDEHYTRDELRMWSLEKDGHVFDPGFKTLLPPISLAYKTRTYSPNRIPYPMKRVDWDPNGERNPQNRGISKYERISWDEATSLVAAELQRIHETYGPYSVYCQGEGHGEAKNYGGSHGCQIALLNLVGGCTIQARNADSWEGWYWGAKWIWGMDPVGQNVYQSGVFQDITKHGDAVLFWGADPETTPWGWGGQLPSRMCYWFNEIGVKSIFICPDVNYTNAVHADKWIPVIPNTDAALQLAIAYVWLTEDLYDKEYLSTHADGFDWFEQYVLGNLEDGTPKTPKWAEAKCGVKAYTIKALARYWAKSNVSIGHCNGGGYIRSCFSHEPARLEVALLGMQALGKPGANQFQFIEWTLFNLPSKSPVPRSEVYPTTESVYHGFDMDMGESFIAKTKLPQAILNPTVEWYGHTAAGYSKEDQLQKFQFPLPGHEGVKMIWSDAPCWSTCWNGGFEFEEALRSPNVECIVMQHPWMENDTLFADIILPTATMMECPDLSGDNYNGQTAMIYLEEQAVDRVGEAKSEYETVCEVARKLEQYGGVYEGLLERYTDGLDCEACLRKGFEESGVADRITYDELKEQRFWCSPVVEGWEDEPAGLIAFHDDPVGNPLDTPTGKLEYYSTVLASYFPDDKVRAPYPQWIEETDRHHERITSDRAKMYPFPLMSNHPRWRVHANLDDVPWLREIDTCKITGPDGYKYEPVWINPVDAERLGIKHHDVVKLFNERGEVLGAAHVTERIRPGVLYQDHGSRIDAIVGGRKGLDRGGANNLICTPETTSENCAGEVTNSFLVGIEKVDVLELARRYPEEFARDYDPATGLIPEAYLVKGE</sequence>
<dbReference type="RefSeq" id="WP_283831650.1">
    <property type="nucleotide sequence ID" value="NZ_JASJEU010000012.1"/>
</dbReference>
<dbReference type="Gene3D" id="2.20.25.340">
    <property type="match status" value="1"/>
</dbReference>
<dbReference type="EMBL" id="JASJEU010000012">
    <property type="protein sequence ID" value="MDJ1650297.1"/>
    <property type="molecule type" value="Genomic_DNA"/>
</dbReference>
<dbReference type="SUPFAM" id="SSF53706">
    <property type="entry name" value="Formate dehydrogenase/DMSO reductase, domains 1-3"/>
    <property type="match status" value="1"/>
</dbReference>
<organism evidence="9 10">
    <name type="scientific">Gordonibacter faecis</name>
    <dbReference type="NCBI Taxonomy" id="3047475"/>
    <lineage>
        <taxon>Bacteria</taxon>
        <taxon>Bacillati</taxon>
        <taxon>Actinomycetota</taxon>
        <taxon>Coriobacteriia</taxon>
        <taxon>Eggerthellales</taxon>
        <taxon>Eggerthellaceae</taxon>
        <taxon>Gordonibacter</taxon>
    </lineage>
</organism>
<dbReference type="PANTHER" id="PTHR43742">
    <property type="entry name" value="TRIMETHYLAMINE-N-OXIDE REDUCTASE"/>
    <property type="match status" value="1"/>
</dbReference>
<proteinExistence type="inferred from homology"/>
<dbReference type="InterPro" id="IPR050612">
    <property type="entry name" value="Prok_Mopterin_Oxidored"/>
</dbReference>
<dbReference type="InterPro" id="IPR006657">
    <property type="entry name" value="MoPterin_dinucl-bd_dom"/>
</dbReference>
<comment type="cofactor">
    <cofactor evidence="1">
        <name>Mo-bis(molybdopterin guanine dinucleotide)</name>
        <dbReference type="ChEBI" id="CHEBI:60539"/>
    </cofactor>
</comment>
<dbReference type="Gene3D" id="2.40.40.20">
    <property type="match status" value="1"/>
</dbReference>
<feature type="domain" description="Pyrogallol hydroxytransferase large subunit-like N-terminal" evidence="8">
    <location>
        <begin position="29"/>
        <end position="82"/>
    </location>
</feature>
<feature type="domain" description="Molybdopterin oxidoreductase" evidence="6">
    <location>
        <begin position="89"/>
        <end position="574"/>
    </location>
</feature>
<evidence type="ECO:0000259" key="8">
    <source>
        <dbReference type="Pfam" id="PF21423"/>
    </source>
</evidence>
<evidence type="ECO:0000256" key="4">
    <source>
        <dbReference type="ARBA" id="ARBA00022723"/>
    </source>
</evidence>
<feature type="domain" description="Molybdopterin dinucleotide-binding" evidence="7">
    <location>
        <begin position="705"/>
        <end position="817"/>
    </location>
</feature>
<keyword evidence="5" id="KW-0560">Oxidoreductase</keyword>